<dbReference type="eggNOG" id="KOG1289">
    <property type="taxonomic scope" value="Eukaryota"/>
</dbReference>
<feature type="transmembrane region" description="Helical" evidence="6">
    <location>
        <begin position="59"/>
        <end position="84"/>
    </location>
</feature>
<feature type="transmembrane region" description="Helical" evidence="6">
    <location>
        <begin position="134"/>
        <end position="155"/>
    </location>
</feature>
<feature type="transmembrane region" description="Helical" evidence="6">
    <location>
        <begin position="175"/>
        <end position="192"/>
    </location>
</feature>
<dbReference type="PIRSF" id="PIRSF006060">
    <property type="entry name" value="AA_transporter"/>
    <property type="match status" value="1"/>
</dbReference>
<dbReference type="Pfam" id="PF13520">
    <property type="entry name" value="AA_permease_2"/>
    <property type="match status" value="1"/>
</dbReference>
<comment type="caution">
    <text evidence="7">The sequence shown here is derived from an EMBL/GenBank/DDBJ whole genome shotgun (WGS) entry which is preliminary data.</text>
</comment>
<organism evidence="7 8">
    <name type="scientific">Cladophialophora psammophila CBS 110553</name>
    <dbReference type="NCBI Taxonomy" id="1182543"/>
    <lineage>
        <taxon>Eukaryota</taxon>
        <taxon>Fungi</taxon>
        <taxon>Dikarya</taxon>
        <taxon>Ascomycota</taxon>
        <taxon>Pezizomycotina</taxon>
        <taxon>Eurotiomycetes</taxon>
        <taxon>Chaetothyriomycetidae</taxon>
        <taxon>Chaetothyriales</taxon>
        <taxon>Herpotrichiellaceae</taxon>
        <taxon>Cladophialophora</taxon>
    </lineage>
</organism>
<keyword evidence="4 6" id="KW-1133">Transmembrane helix</keyword>
<dbReference type="STRING" id="1182543.W9XQ80"/>
<evidence type="ECO:0000313" key="7">
    <source>
        <dbReference type="EMBL" id="EXJ72489.1"/>
    </source>
</evidence>
<dbReference type="InterPro" id="IPR002293">
    <property type="entry name" value="AA/rel_permease1"/>
</dbReference>
<feature type="transmembrane region" description="Helical" evidence="6">
    <location>
        <begin position="213"/>
        <end position="235"/>
    </location>
</feature>
<keyword evidence="2" id="KW-0813">Transport</keyword>
<dbReference type="Proteomes" id="UP000019471">
    <property type="component" value="Unassembled WGS sequence"/>
</dbReference>
<evidence type="ECO:0000256" key="2">
    <source>
        <dbReference type="ARBA" id="ARBA00022448"/>
    </source>
</evidence>
<evidence type="ECO:0000256" key="3">
    <source>
        <dbReference type="ARBA" id="ARBA00022692"/>
    </source>
</evidence>
<dbReference type="HOGENOM" id="CLU_004495_6_2_1"/>
<feature type="transmembrane region" description="Helical" evidence="6">
    <location>
        <begin position="342"/>
        <end position="365"/>
    </location>
</feature>
<keyword evidence="3 6" id="KW-0812">Transmembrane</keyword>
<dbReference type="GO" id="GO:0022857">
    <property type="term" value="F:transmembrane transporter activity"/>
    <property type="evidence" value="ECO:0007669"/>
    <property type="project" value="InterPro"/>
</dbReference>
<keyword evidence="8" id="KW-1185">Reference proteome</keyword>
<evidence type="ECO:0000256" key="6">
    <source>
        <dbReference type="SAM" id="Phobius"/>
    </source>
</evidence>
<accession>W9XQ80</accession>
<dbReference type="GO" id="GO:0016020">
    <property type="term" value="C:membrane"/>
    <property type="evidence" value="ECO:0007669"/>
    <property type="project" value="UniProtKB-SubCell"/>
</dbReference>
<comment type="subcellular location">
    <subcellularLocation>
        <location evidence="1">Membrane</location>
        <topology evidence="1">Multi-pass membrane protein</topology>
    </subcellularLocation>
</comment>
<protein>
    <recommendedName>
        <fullName evidence="9">Amino acid permease</fullName>
    </recommendedName>
</protein>
<evidence type="ECO:0008006" key="9">
    <source>
        <dbReference type="Google" id="ProtNLM"/>
    </source>
</evidence>
<dbReference type="RefSeq" id="XP_007743787.1">
    <property type="nucleotide sequence ID" value="XM_007745597.1"/>
</dbReference>
<sequence>MAQGIVGGGSVGLFWGWIFVSVGITFMASSLAELVSMWPSAGGQYVWAAEVSPKKHKAIISWYVAWISIAGLWLGAISCGMGVAVQTQSYVAIARPYRMARWHAFLINVAVLVIWVIFNLVYVKGIHWMNQSVLCIHVLGYFAVIITLAVCTDTKHDAKYVFTNFENSTGWSQDGIAWCISLLPALFAFFSLDTASHYSEEIKDANIAVPRAMFLQAVLNGLMTIPFIITVLFCIGDPLGVLYNSQIGFTSPFTQILFNSTGSPVAAIVLNTISSYVAFAAGLDLWGAAARAMWSLARDGGLPPSFARIHPKFDVPIECLLAMAPPALIIVMIYIFNTTAFYGIMAGVVVTFQLSYVIPIGLHLFYARRRLALTKGPWSLGRYGWAVDMVSFCFGIFMIIFMSLPTYQPVTAATMNYTVAIIGCILLFATVLYFVYARGRYNGPTIILDAVRVSTDVPVHTVEIGEEASKVQLQTKLA</sequence>
<evidence type="ECO:0000256" key="4">
    <source>
        <dbReference type="ARBA" id="ARBA00022989"/>
    </source>
</evidence>
<dbReference type="OrthoDB" id="4120506at2759"/>
<feature type="transmembrane region" description="Helical" evidence="6">
    <location>
        <begin position="273"/>
        <end position="294"/>
    </location>
</feature>
<evidence type="ECO:0000256" key="5">
    <source>
        <dbReference type="ARBA" id="ARBA00023136"/>
    </source>
</evidence>
<evidence type="ECO:0000313" key="8">
    <source>
        <dbReference type="Proteomes" id="UP000019471"/>
    </source>
</evidence>
<gene>
    <name evidence="7" type="ORF">A1O5_04994</name>
</gene>
<dbReference type="AlphaFoldDB" id="W9XQ80"/>
<keyword evidence="5 6" id="KW-0472">Membrane</keyword>
<dbReference type="PANTHER" id="PTHR45649:SF14">
    <property type="entry name" value="GABA PERMEASE"/>
    <property type="match status" value="1"/>
</dbReference>
<reference evidence="7 8" key="1">
    <citation type="submission" date="2013-03" db="EMBL/GenBank/DDBJ databases">
        <title>The Genome Sequence of Cladophialophora psammophila CBS 110553.</title>
        <authorList>
            <consortium name="The Broad Institute Genomics Platform"/>
            <person name="Cuomo C."/>
            <person name="de Hoog S."/>
            <person name="Gorbushina A."/>
            <person name="Walker B."/>
            <person name="Young S.K."/>
            <person name="Zeng Q."/>
            <person name="Gargeya S."/>
            <person name="Fitzgerald M."/>
            <person name="Haas B."/>
            <person name="Abouelleil A."/>
            <person name="Allen A.W."/>
            <person name="Alvarado L."/>
            <person name="Arachchi H.M."/>
            <person name="Berlin A.M."/>
            <person name="Chapman S.B."/>
            <person name="Gainer-Dewar J."/>
            <person name="Goldberg J."/>
            <person name="Griggs A."/>
            <person name="Gujja S."/>
            <person name="Hansen M."/>
            <person name="Howarth C."/>
            <person name="Imamovic A."/>
            <person name="Ireland A."/>
            <person name="Larimer J."/>
            <person name="McCowan C."/>
            <person name="Murphy C."/>
            <person name="Pearson M."/>
            <person name="Poon T.W."/>
            <person name="Priest M."/>
            <person name="Roberts A."/>
            <person name="Saif S."/>
            <person name="Shea T."/>
            <person name="Sisk P."/>
            <person name="Sykes S."/>
            <person name="Wortman J."/>
            <person name="Nusbaum C."/>
            <person name="Birren B."/>
        </authorList>
    </citation>
    <scope>NUCLEOTIDE SEQUENCE [LARGE SCALE GENOMIC DNA]</scope>
    <source>
        <strain evidence="7 8">CBS 110553</strain>
    </source>
</reference>
<feature type="transmembrane region" description="Helical" evidence="6">
    <location>
        <begin position="104"/>
        <end position="122"/>
    </location>
</feature>
<dbReference type="GeneID" id="19189714"/>
<dbReference type="EMBL" id="AMGX01000006">
    <property type="protein sequence ID" value="EXJ72489.1"/>
    <property type="molecule type" value="Genomic_DNA"/>
</dbReference>
<feature type="transmembrane region" description="Helical" evidence="6">
    <location>
        <begin position="417"/>
        <end position="436"/>
    </location>
</feature>
<feature type="transmembrane region" description="Helical" evidence="6">
    <location>
        <begin position="315"/>
        <end position="336"/>
    </location>
</feature>
<feature type="transmembrane region" description="Helical" evidence="6">
    <location>
        <begin position="14"/>
        <end position="38"/>
    </location>
</feature>
<name>W9XQ80_9EURO</name>
<proteinExistence type="predicted"/>
<dbReference type="Gene3D" id="1.20.1740.10">
    <property type="entry name" value="Amino acid/polyamine transporter I"/>
    <property type="match status" value="1"/>
</dbReference>
<dbReference type="PANTHER" id="PTHR45649">
    <property type="entry name" value="AMINO-ACID PERMEASE BAT1"/>
    <property type="match status" value="1"/>
</dbReference>
<evidence type="ECO:0000256" key="1">
    <source>
        <dbReference type="ARBA" id="ARBA00004141"/>
    </source>
</evidence>
<feature type="transmembrane region" description="Helical" evidence="6">
    <location>
        <begin position="385"/>
        <end position="405"/>
    </location>
</feature>